<evidence type="ECO:0000313" key="4">
    <source>
        <dbReference type="EMBL" id="EKF84787.1"/>
    </source>
</evidence>
<evidence type="ECO:0000256" key="2">
    <source>
        <dbReference type="ARBA" id="ARBA00047518"/>
    </source>
</evidence>
<keyword evidence="5" id="KW-1185">Reference proteome</keyword>
<sequence>MKSDKLDYPKGYKKWLLKNHKVDCHKEQVFYESASAKMKQDFENSDFWIDFSKNLKDYNDQYHQKNGYHLLMYRDKIPHIQIKPYKSFFEKTYRKNVLNNENWPEAPNNDWILLNDYSKINDILRTCIVVKYLDGVQFLVDMINDLGTSCAIDCNYDFEARMDGYYAAHIDLVFPVEIPVGLEVQKNDIHVEIQITTQLQENIRLLLHSHYEKKRKSYEDFDNDWLWDYKSDEFLANNLGHILHYVEGMIMEARERQR</sequence>
<dbReference type="InterPro" id="IPR043519">
    <property type="entry name" value="NT_sf"/>
</dbReference>
<dbReference type="SUPFAM" id="SSF81301">
    <property type="entry name" value="Nucleotidyltransferase"/>
    <property type="match status" value="1"/>
</dbReference>
<accession>K2R0T3</accession>
<dbReference type="PATRIC" id="fig|1204725.3.peg.2465"/>
<evidence type="ECO:0000256" key="1">
    <source>
        <dbReference type="ARBA" id="ARBA00034531"/>
    </source>
</evidence>
<dbReference type="EC" id="2.7.7.108" evidence="1"/>
<dbReference type="GO" id="GO:0070733">
    <property type="term" value="F:AMPylase activity"/>
    <property type="evidence" value="ECO:0007669"/>
    <property type="project" value="UniProtKB-EC"/>
</dbReference>
<comment type="caution">
    <text evidence="4">The sequence shown here is derived from an EMBL/GenBank/DDBJ whole genome shotgun (WGS) entry which is preliminary data.</text>
</comment>
<reference evidence="4 5" key="1">
    <citation type="journal article" date="2012" name="J. Bacteriol.">
        <title>Draft genome sequence of Methanobacterium formicicum DSM 3637, an archaebacterium isolated from the methane producer amoeba Pelomyxa palustris.</title>
        <authorList>
            <person name="Gutierrez G."/>
        </authorList>
    </citation>
    <scope>NUCLEOTIDE SEQUENCE [LARGE SCALE GENOMIC DNA]</scope>
    <source>
        <strain evidence="5">DSM 3637 / PP1</strain>
    </source>
</reference>
<dbReference type="Gene3D" id="3.30.460.10">
    <property type="entry name" value="Beta Polymerase, domain 2"/>
    <property type="match status" value="1"/>
</dbReference>
<dbReference type="EMBL" id="AMPO01000013">
    <property type="protein sequence ID" value="EKF84787.1"/>
    <property type="molecule type" value="Genomic_DNA"/>
</dbReference>
<comment type="catalytic activity">
    <reaction evidence="3">
        <text>L-tyrosyl-[protein] + ATP = O-(5'-adenylyl)-L-tyrosyl-[protein] + diphosphate</text>
        <dbReference type="Rhea" id="RHEA:54288"/>
        <dbReference type="Rhea" id="RHEA-COMP:10136"/>
        <dbReference type="Rhea" id="RHEA-COMP:13846"/>
        <dbReference type="ChEBI" id="CHEBI:30616"/>
        <dbReference type="ChEBI" id="CHEBI:33019"/>
        <dbReference type="ChEBI" id="CHEBI:46858"/>
        <dbReference type="ChEBI" id="CHEBI:83624"/>
        <dbReference type="EC" id="2.7.7.108"/>
    </reaction>
</comment>
<protein>
    <recommendedName>
        <fullName evidence="1">protein adenylyltransferase</fullName>
        <ecNumber evidence="1">2.7.7.108</ecNumber>
    </recommendedName>
</protein>
<dbReference type="OrthoDB" id="381570at2157"/>
<dbReference type="Proteomes" id="UP000007360">
    <property type="component" value="Unassembled WGS sequence"/>
</dbReference>
<gene>
    <name evidence="4" type="ORF">A994_12276</name>
</gene>
<dbReference type="RefSeq" id="WP_004031986.1">
    <property type="nucleotide sequence ID" value="NZ_AMPO01000013.1"/>
</dbReference>
<name>K2R0T3_METFP</name>
<evidence type="ECO:0000256" key="3">
    <source>
        <dbReference type="ARBA" id="ARBA00048696"/>
    </source>
</evidence>
<comment type="catalytic activity">
    <reaction evidence="2">
        <text>O-(5'-adenylyl)-L-tyrosyl-[protein] + ATP = O-[5'-(adenylyl-(5'-&gt;3')-adenylyl)]-L-tyrosyl-[protein] + diphosphate</text>
        <dbReference type="Rhea" id="RHEA:66528"/>
        <dbReference type="Rhea" id="RHEA-COMP:13846"/>
        <dbReference type="Rhea" id="RHEA-COMP:17046"/>
        <dbReference type="ChEBI" id="CHEBI:30616"/>
        <dbReference type="ChEBI" id="CHEBI:33019"/>
        <dbReference type="ChEBI" id="CHEBI:83624"/>
        <dbReference type="ChEBI" id="CHEBI:167160"/>
    </reaction>
</comment>
<dbReference type="AlphaFoldDB" id="K2R0T3"/>
<organism evidence="4 5">
    <name type="scientific">Methanobacterium formicicum (strain DSM 3637 / PP1)</name>
    <dbReference type="NCBI Taxonomy" id="1204725"/>
    <lineage>
        <taxon>Archaea</taxon>
        <taxon>Methanobacteriati</taxon>
        <taxon>Methanobacteriota</taxon>
        <taxon>Methanomada group</taxon>
        <taxon>Methanobacteria</taxon>
        <taxon>Methanobacteriales</taxon>
        <taxon>Methanobacteriaceae</taxon>
        <taxon>Methanobacterium</taxon>
    </lineage>
</organism>
<proteinExistence type="predicted"/>
<evidence type="ECO:0000313" key="5">
    <source>
        <dbReference type="Proteomes" id="UP000007360"/>
    </source>
</evidence>